<comment type="subcellular location">
    <subcellularLocation>
        <location evidence="1 6">Mitochondrion</location>
    </subcellularLocation>
</comment>
<name>A0AA35NI05_SACUV</name>
<dbReference type="Pfam" id="PF17053">
    <property type="entry name" value="GEP5"/>
    <property type="match status" value="1"/>
</dbReference>
<dbReference type="InterPro" id="IPR031455">
    <property type="entry name" value="Gep5"/>
</dbReference>
<sequence length="299" mass="34291">MISQANSLLLPFIDSLPLHQITKTALTTRLTDIHSDFKFKEIAVPLTESLQVYEKAQRAQDLRTSLKALESIVYQTHFQWNNPRPRHAHLFQKHYHFLLSHWPFENHRSLVDSIPAQNGKLISLTSKGNWLKADWTTLFQVKNPWVRTPPPPPSPSLSLAQNSIAELDAFTAERTFLVKSLGNHYKFLVTNSHLSYNHKKYPSPVVQIPIRNALGEISPPKQISKLFARQLAQIYTSLFVENPPLSTANELALMTVFDDGTLERRHTRLYMRACARAYTIANADSDNEPLTFRCTHWVD</sequence>
<evidence type="ECO:0000256" key="4">
    <source>
        <dbReference type="ARBA" id="ARBA00023128"/>
    </source>
</evidence>
<accession>A0AA35NI05</accession>
<gene>
    <name evidence="7" type="primary">SUVC12G1470</name>
    <name evidence="7" type="ORF">SUVC_12G1470</name>
</gene>
<evidence type="ECO:0000313" key="8">
    <source>
        <dbReference type="Proteomes" id="UP001162090"/>
    </source>
</evidence>
<organism evidence="7 8">
    <name type="scientific">Saccharomyces uvarum</name>
    <name type="common">Yeast</name>
    <name type="synonym">Saccharomyces bayanus var. uvarum</name>
    <dbReference type="NCBI Taxonomy" id="230603"/>
    <lineage>
        <taxon>Eukaryota</taxon>
        <taxon>Fungi</taxon>
        <taxon>Dikarya</taxon>
        <taxon>Ascomycota</taxon>
        <taxon>Saccharomycotina</taxon>
        <taxon>Saccharomycetes</taxon>
        <taxon>Saccharomycetales</taxon>
        <taxon>Saccharomycetaceae</taxon>
        <taxon>Saccharomyces</taxon>
    </lineage>
</organism>
<keyword evidence="4 6" id="KW-0496">Mitochondrion</keyword>
<dbReference type="EMBL" id="OX365923">
    <property type="protein sequence ID" value="CAI4046340.1"/>
    <property type="molecule type" value="Genomic_DNA"/>
</dbReference>
<proteinExistence type="inferred from homology"/>
<dbReference type="AlphaFoldDB" id="A0AA35NI05"/>
<comment type="function">
    <text evidence="5 6">Essential for respiratory growth and required for maintenance of mtDNA. Required for cell survival in the absence of prohibitins.</text>
</comment>
<dbReference type="Proteomes" id="UP001162090">
    <property type="component" value="Chromosome 12"/>
</dbReference>
<reference evidence="7" key="1">
    <citation type="submission" date="2022-10" db="EMBL/GenBank/DDBJ databases">
        <authorList>
            <person name="Byrne P K."/>
        </authorList>
    </citation>
    <scope>NUCLEOTIDE SEQUENCE</scope>
    <source>
        <strain evidence="7">CBS7001</strain>
    </source>
</reference>
<comment type="similarity">
    <text evidence="2 6">Belongs to the GEP5 family.</text>
</comment>
<evidence type="ECO:0000256" key="3">
    <source>
        <dbReference type="ARBA" id="ARBA00018341"/>
    </source>
</evidence>
<evidence type="ECO:0000313" key="7">
    <source>
        <dbReference type="EMBL" id="CAI4046340.1"/>
    </source>
</evidence>
<evidence type="ECO:0000256" key="2">
    <source>
        <dbReference type="ARBA" id="ARBA00008036"/>
    </source>
</evidence>
<evidence type="ECO:0000256" key="1">
    <source>
        <dbReference type="ARBA" id="ARBA00004173"/>
    </source>
</evidence>
<protein>
    <recommendedName>
        <fullName evidence="3 6">Genetic interactor of prohibitin 5, mitochondrial</fullName>
    </recommendedName>
</protein>
<evidence type="ECO:0000256" key="6">
    <source>
        <dbReference type="RuleBase" id="RU363007"/>
    </source>
</evidence>
<evidence type="ECO:0000256" key="5">
    <source>
        <dbReference type="ARBA" id="ARBA00025061"/>
    </source>
</evidence>
<dbReference type="GO" id="GO:0005739">
    <property type="term" value="C:mitochondrion"/>
    <property type="evidence" value="ECO:0007669"/>
    <property type="project" value="UniProtKB-SubCell"/>
</dbReference>